<keyword evidence="2" id="KW-0238">DNA-binding</keyword>
<accession>A0A841H3V3</accession>
<dbReference type="PANTHER" id="PTHR43537">
    <property type="entry name" value="TRANSCRIPTIONAL REGULATOR, GNTR FAMILY"/>
    <property type="match status" value="1"/>
</dbReference>
<evidence type="ECO:0000313" key="5">
    <source>
        <dbReference type="EMBL" id="MBB6072658.1"/>
    </source>
</evidence>
<dbReference type="InterPro" id="IPR011711">
    <property type="entry name" value="GntR_C"/>
</dbReference>
<protein>
    <submittedName>
        <fullName evidence="5">GntR family transcriptional repressor for pyruvate dehydrogenase complex</fullName>
    </submittedName>
</protein>
<dbReference type="AlphaFoldDB" id="A0A841H3V3"/>
<dbReference type="PROSITE" id="PS50949">
    <property type="entry name" value="HTH_GNTR"/>
    <property type="match status" value="1"/>
</dbReference>
<dbReference type="Gene3D" id="1.10.10.10">
    <property type="entry name" value="Winged helix-like DNA-binding domain superfamily/Winged helix DNA-binding domain"/>
    <property type="match status" value="1"/>
</dbReference>
<dbReference type="SMART" id="SM00895">
    <property type="entry name" value="FCD"/>
    <property type="match status" value="1"/>
</dbReference>
<keyword evidence="3" id="KW-0804">Transcription</keyword>
<dbReference type="Gene3D" id="1.20.120.530">
    <property type="entry name" value="GntR ligand-binding domain-like"/>
    <property type="match status" value="1"/>
</dbReference>
<dbReference type="Pfam" id="PF00392">
    <property type="entry name" value="GntR"/>
    <property type="match status" value="1"/>
</dbReference>
<evidence type="ECO:0000256" key="3">
    <source>
        <dbReference type="ARBA" id="ARBA00023163"/>
    </source>
</evidence>
<dbReference type="SUPFAM" id="SSF48008">
    <property type="entry name" value="GntR ligand-binding domain-like"/>
    <property type="match status" value="1"/>
</dbReference>
<dbReference type="SMART" id="SM00345">
    <property type="entry name" value="HTH_GNTR"/>
    <property type="match status" value="1"/>
</dbReference>
<reference evidence="5 6" key="1">
    <citation type="submission" date="2020-08" db="EMBL/GenBank/DDBJ databases">
        <title>Genomic Encyclopedia of Type Strains, Phase IV (KMG-IV): sequencing the most valuable type-strain genomes for metagenomic binning, comparative biology and taxonomic classification.</title>
        <authorList>
            <person name="Goeker M."/>
        </authorList>
    </citation>
    <scope>NUCLEOTIDE SEQUENCE [LARGE SCALE GENOMIC DNA]</scope>
    <source>
        <strain evidence="5 6">DSM 29007</strain>
    </source>
</reference>
<keyword evidence="5" id="KW-0670">Pyruvate</keyword>
<evidence type="ECO:0000256" key="2">
    <source>
        <dbReference type="ARBA" id="ARBA00023125"/>
    </source>
</evidence>
<dbReference type="InterPro" id="IPR036388">
    <property type="entry name" value="WH-like_DNA-bd_sf"/>
</dbReference>
<gene>
    <name evidence="5" type="ORF">HNQ61_004321</name>
</gene>
<dbReference type="PANTHER" id="PTHR43537:SF5">
    <property type="entry name" value="UXU OPERON TRANSCRIPTIONAL REGULATOR"/>
    <property type="match status" value="1"/>
</dbReference>
<sequence>MEDRPGRVQRQSLSDELAQRVRRLIQQRDLQPGDRLPSILRLARDFGVAPPTVREALRKLEMLGVVDIRHGLGVFVGSDSDPLLVRNPFEGAPGARMLLDLVDARISIEPTCVALAAENATPAQLAALGALLDRAEEALPAAEAALNEANLGFHREIARASGNLVLHQLLDALGTAMRQEQRIVNHTRPLRERFHAEHLAILRALEQRDPAQAVERMRTHLEGVRQALLTAGSPDINPT</sequence>
<dbReference type="InterPro" id="IPR000524">
    <property type="entry name" value="Tscrpt_reg_HTH_GntR"/>
</dbReference>
<dbReference type="GO" id="GO:0003677">
    <property type="term" value="F:DNA binding"/>
    <property type="evidence" value="ECO:0007669"/>
    <property type="project" value="UniProtKB-KW"/>
</dbReference>
<keyword evidence="6" id="KW-1185">Reference proteome</keyword>
<evidence type="ECO:0000256" key="1">
    <source>
        <dbReference type="ARBA" id="ARBA00023015"/>
    </source>
</evidence>
<dbReference type="EMBL" id="JACHIA010000017">
    <property type="protein sequence ID" value="MBB6072658.1"/>
    <property type="molecule type" value="Genomic_DNA"/>
</dbReference>
<dbReference type="CDD" id="cd07377">
    <property type="entry name" value="WHTH_GntR"/>
    <property type="match status" value="1"/>
</dbReference>
<name>A0A841H3V3_9BACT</name>
<dbReference type="Proteomes" id="UP000582837">
    <property type="component" value="Unassembled WGS sequence"/>
</dbReference>
<comment type="caution">
    <text evidence="5">The sequence shown here is derived from an EMBL/GenBank/DDBJ whole genome shotgun (WGS) entry which is preliminary data.</text>
</comment>
<dbReference type="SUPFAM" id="SSF46785">
    <property type="entry name" value="Winged helix' DNA-binding domain"/>
    <property type="match status" value="1"/>
</dbReference>
<proteinExistence type="predicted"/>
<dbReference type="Pfam" id="PF07729">
    <property type="entry name" value="FCD"/>
    <property type="match status" value="1"/>
</dbReference>
<organism evidence="5 6">
    <name type="scientific">Longimicrobium terrae</name>
    <dbReference type="NCBI Taxonomy" id="1639882"/>
    <lineage>
        <taxon>Bacteria</taxon>
        <taxon>Pseudomonadati</taxon>
        <taxon>Gemmatimonadota</taxon>
        <taxon>Longimicrobiia</taxon>
        <taxon>Longimicrobiales</taxon>
        <taxon>Longimicrobiaceae</taxon>
        <taxon>Longimicrobium</taxon>
    </lineage>
</organism>
<dbReference type="InterPro" id="IPR036390">
    <property type="entry name" value="WH_DNA-bd_sf"/>
</dbReference>
<evidence type="ECO:0000259" key="4">
    <source>
        <dbReference type="PROSITE" id="PS50949"/>
    </source>
</evidence>
<dbReference type="RefSeq" id="WP_170038901.1">
    <property type="nucleotide sequence ID" value="NZ_JABDTL010000002.1"/>
</dbReference>
<dbReference type="GO" id="GO:0003700">
    <property type="term" value="F:DNA-binding transcription factor activity"/>
    <property type="evidence" value="ECO:0007669"/>
    <property type="project" value="InterPro"/>
</dbReference>
<keyword evidence="1" id="KW-0805">Transcription regulation</keyword>
<feature type="domain" description="HTH gntR-type" evidence="4">
    <location>
        <begin position="11"/>
        <end position="79"/>
    </location>
</feature>
<evidence type="ECO:0000313" key="6">
    <source>
        <dbReference type="Proteomes" id="UP000582837"/>
    </source>
</evidence>
<dbReference type="InterPro" id="IPR008920">
    <property type="entry name" value="TF_FadR/GntR_C"/>
</dbReference>